<dbReference type="Gene3D" id="3.40.50.1820">
    <property type="entry name" value="alpha/beta hydrolase"/>
    <property type="match status" value="1"/>
</dbReference>
<evidence type="ECO:0000259" key="2">
    <source>
        <dbReference type="Pfam" id="PF00561"/>
    </source>
</evidence>
<dbReference type="Proteomes" id="UP001596455">
    <property type="component" value="Unassembled WGS sequence"/>
</dbReference>
<feature type="compositionally biased region" description="Basic and acidic residues" evidence="1">
    <location>
        <begin position="67"/>
        <end position="78"/>
    </location>
</feature>
<proteinExistence type="predicted"/>
<dbReference type="GO" id="GO:0016787">
    <property type="term" value="F:hydrolase activity"/>
    <property type="evidence" value="ECO:0007669"/>
    <property type="project" value="UniProtKB-KW"/>
</dbReference>
<keyword evidence="3" id="KW-0378">Hydrolase</keyword>
<dbReference type="InterPro" id="IPR000073">
    <property type="entry name" value="AB_hydrolase_1"/>
</dbReference>
<dbReference type="SUPFAM" id="SSF53474">
    <property type="entry name" value="alpha/beta-Hydrolases"/>
    <property type="match status" value="1"/>
</dbReference>
<feature type="region of interest" description="Disordered" evidence="1">
    <location>
        <begin position="58"/>
        <end position="78"/>
    </location>
</feature>
<dbReference type="RefSeq" id="WP_382392173.1">
    <property type="nucleotide sequence ID" value="NZ_JBHTCQ010000001.1"/>
</dbReference>
<sequence>MPTSAWQPWLETWLHAVGSDAENAHVGRFSRFVVDAWTTEGERYVLGYDGGVVRLEHDDGPPGSATHHREGVSDVGSQEDRLVLRAPRDVWRELADPSAAPRRHDLLSLTKADDGIEIVTGREVMIRHLRVLTRLVELAKGVGSEPSVRDARAKAGQGAAPRFEDVVGRYLRLRSGGAEHRIYVEMAGPDDPDVPVLLALHTAGADSRQYRHLLADPAVTDRWRVIAFDLPAHGRSLPPPGWWRREYLLTTETYATLVEDVASALGLDRPVVLGCSMGGSLVLELARRDPDRWGGVIGLSGALSLTGRFQDWPLHPDVNAQHVVPSWTASLMAPNAPEESRREVWWIYSQGGPGIYRGDTYFYSEDLDLRETAATIDTARCPVYLLTGEYDHACTPADTDAARAAIPGARGGTMRGIGHFPMAENYPLFRTYLLPVLAELAATVTHRDAQARSAQEE</sequence>
<comment type="caution">
    <text evidence="3">The sequence shown here is derived from an EMBL/GenBank/DDBJ whole genome shotgun (WGS) entry which is preliminary data.</text>
</comment>
<accession>A0ABW2Q6Q2</accession>
<dbReference type="PANTHER" id="PTHR43194">
    <property type="entry name" value="HYDROLASE ALPHA/BETA FOLD FAMILY"/>
    <property type="match status" value="1"/>
</dbReference>
<gene>
    <name evidence="3" type="ORF">ACFQQL_05785</name>
</gene>
<dbReference type="PANTHER" id="PTHR43194:SF2">
    <property type="entry name" value="PEROXISOMAL MEMBRANE PROTEIN LPX1"/>
    <property type="match status" value="1"/>
</dbReference>
<feature type="domain" description="AB hydrolase-1" evidence="2">
    <location>
        <begin position="195"/>
        <end position="326"/>
    </location>
</feature>
<organism evidence="3 4">
    <name type="scientific">Georgenia alba</name>
    <dbReference type="NCBI Taxonomy" id="2233858"/>
    <lineage>
        <taxon>Bacteria</taxon>
        <taxon>Bacillati</taxon>
        <taxon>Actinomycetota</taxon>
        <taxon>Actinomycetes</taxon>
        <taxon>Micrococcales</taxon>
        <taxon>Bogoriellaceae</taxon>
        <taxon>Georgenia</taxon>
    </lineage>
</organism>
<evidence type="ECO:0000313" key="3">
    <source>
        <dbReference type="EMBL" id="MFC7404612.1"/>
    </source>
</evidence>
<keyword evidence="4" id="KW-1185">Reference proteome</keyword>
<evidence type="ECO:0000313" key="4">
    <source>
        <dbReference type="Proteomes" id="UP001596455"/>
    </source>
</evidence>
<protein>
    <submittedName>
        <fullName evidence="3">Alpha/beta fold hydrolase</fullName>
    </submittedName>
</protein>
<dbReference type="Pfam" id="PF00561">
    <property type="entry name" value="Abhydrolase_1"/>
    <property type="match status" value="1"/>
</dbReference>
<reference evidence="4" key="1">
    <citation type="journal article" date="2019" name="Int. J. Syst. Evol. Microbiol.">
        <title>The Global Catalogue of Microorganisms (GCM) 10K type strain sequencing project: providing services to taxonomists for standard genome sequencing and annotation.</title>
        <authorList>
            <consortium name="The Broad Institute Genomics Platform"/>
            <consortium name="The Broad Institute Genome Sequencing Center for Infectious Disease"/>
            <person name="Wu L."/>
            <person name="Ma J."/>
        </authorList>
    </citation>
    <scope>NUCLEOTIDE SEQUENCE [LARGE SCALE GENOMIC DNA]</scope>
    <source>
        <strain evidence="4">JCM 1490</strain>
    </source>
</reference>
<dbReference type="EMBL" id="JBHTCQ010000001">
    <property type="protein sequence ID" value="MFC7404612.1"/>
    <property type="molecule type" value="Genomic_DNA"/>
</dbReference>
<dbReference type="InterPro" id="IPR050228">
    <property type="entry name" value="Carboxylesterase_BioH"/>
</dbReference>
<dbReference type="InterPro" id="IPR029058">
    <property type="entry name" value="AB_hydrolase_fold"/>
</dbReference>
<name>A0ABW2Q6Q2_9MICO</name>
<evidence type="ECO:0000256" key="1">
    <source>
        <dbReference type="SAM" id="MobiDB-lite"/>
    </source>
</evidence>